<organism evidence="2 3">
    <name type="scientific">Galerina marginata (strain CBS 339.88)</name>
    <dbReference type="NCBI Taxonomy" id="685588"/>
    <lineage>
        <taxon>Eukaryota</taxon>
        <taxon>Fungi</taxon>
        <taxon>Dikarya</taxon>
        <taxon>Basidiomycota</taxon>
        <taxon>Agaricomycotina</taxon>
        <taxon>Agaricomycetes</taxon>
        <taxon>Agaricomycetidae</taxon>
        <taxon>Agaricales</taxon>
        <taxon>Agaricineae</taxon>
        <taxon>Strophariaceae</taxon>
        <taxon>Galerina</taxon>
    </lineage>
</organism>
<accession>A0A067SLA2</accession>
<dbReference type="Proteomes" id="UP000027222">
    <property type="component" value="Unassembled WGS sequence"/>
</dbReference>
<sequence length="89" mass="10520">MRLSISRLSSEGGVGLEDELGKGLLHFADGPRFDYEPFIREYLQRAHQEGLLNALLDRDDDGRKRRGGSLRRRRRRRGRRDERRWASRV</sequence>
<dbReference type="AlphaFoldDB" id="A0A067SLA2"/>
<dbReference type="EMBL" id="KL142391">
    <property type="protein sequence ID" value="KDR71691.1"/>
    <property type="molecule type" value="Genomic_DNA"/>
</dbReference>
<evidence type="ECO:0000313" key="3">
    <source>
        <dbReference type="Proteomes" id="UP000027222"/>
    </source>
</evidence>
<keyword evidence="3" id="KW-1185">Reference proteome</keyword>
<proteinExistence type="predicted"/>
<gene>
    <name evidence="2" type="ORF">GALMADRAFT_253388</name>
</gene>
<name>A0A067SLA2_GALM3</name>
<feature type="compositionally biased region" description="Basic and acidic residues" evidence="1">
    <location>
        <begin position="79"/>
        <end position="89"/>
    </location>
</feature>
<protein>
    <submittedName>
        <fullName evidence="2">Uncharacterized protein</fullName>
    </submittedName>
</protein>
<evidence type="ECO:0000313" key="2">
    <source>
        <dbReference type="EMBL" id="KDR71691.1"/>
    </source>
</evidence>
<feature type="region of interest" description="Disordered" evidence="1">
    <location>
        <begin position="58"/>
        <end position="89"/>
    </location>
</feature>
<feature type="compositionally biased region" description="Basic residues" evidence="1">
    <location>
        <begin position="64"/>
        <end position="78"/>
    </location>
</feature>
<evidence type="ECO:0000256" key="1">
    <source>
        <dbReference type="SAM" id="MobiDB-lite"/>
    </source>
</evidence>
<reference evidence="3" key="1">
    <citation type="journal article" date="2014" name="Proc. Natl. Acad. Sci. U.S.A.">
        <title>Extensive sampling of basidiomycete genomes demonstrates inadequacy of the white-rot/brown-rot paradigm for wood decay fungi.</title>
        <authorList>
            <person name="Riley R."/>
            <person name="Salamov A.A."/>
            <person name="Brown D.W."/>
            <person name="Nagy L.G."/>
            <person name="Floudas D."/>
            <person name="Held B.W."/>
            <person name="Levasseur A."/>
            <person name="Lombard V."/>
            <person name="Morin E."/>
            <person name="Otillar R."/>
            <person name="Lindquist E.A."/>
            <person name="Sun H."/>
            <person name="LaButti K.M."/>
            <person name="Schmutz J."/>
            <person name="Jabbour D."/>
            <person name="Luo H."/>
            <person name="Baker S.E."/>
            <person name="Pisabarro A.G."/>
            <person name="Walton J.D."/>
            <person name="Blanchette R.A."/>
            <person name="Henrissat B."/>
            <person name="Martin F."/>
            <person name="Cullen D."/>
            <person name="Hibbett D.S."/>
            <person name="Grigoriev I.V."/>
        </authorList>
    </citation>
    <scope>NUCLEOTIDE SEQUENCE [LARGE SCALE GENOMIC DNA]</scope>
    <source>
        <strain evidence="3">CBS 339.88</strain>
    </source>
</reference>
<dbReference type="HOGENOM" id="CLU_2454882_0_0_1"/>